<dbReference type="AlphaFoldDB" id="A0A1H9LZA5"/>
<proteinExistence type="predicted"/>
<dbReference type="EMBL" id="FOFA01000009">
    <property type="protein sequence ID" value="SER16786.1"/>
    <property type="molecule type" value="Genomic_DNA"/>
</dbReference>
<reference evidence="2" key="1">
    <citation type="submission" date="2016-10" db="EMBL/GenBank/DDBJ databases">
        <authorList>
            <person name="Varghese N."/>
            <person name="Submissions S."/>
        </authorList>
    </citation>
    <scope>NUCLEOTIDE SEQUENCE [LARGE SCALE GENOMIC DNA]</scope>
    <source>
        <strain evidence="2">CGMCC 4.6856</strain>
    </source>
</reference>
<gene>
    <name evidence="1" type="ORF">SAMN05421756_109189</name>
</gene>
<dbReference type="RefSeq" id="WP_170854218.1">
    <property type="nucleotide sequence ID" value="NZ_FOFA01000009.1"/>
</dbReference>
<name>A0A1H9LZA5_9ACTN</name>
<evidence type="ECO:0000313" key="2">
    <source>
        <dbReference type="Proteomes" id="UP000198504"/>
    </source>
</evidence>
<dbReference type="Proteomes" id="UP000198504">
    <property type="component" value="Unassembled WGS sequence"/>
</dbReference>
<keyword evidence="2" id="KW-1185">Reference proteome</keyword>
<sequence>MFSSLNVRKAVRVAATSTVAGATLALVFLGGSADAATVTGAIFAGRGY</sequence>
<accession>A0A1H9LZA5</accession>
<protein>
    <submittedName>
        <fullName evidence="1">Uncharacterized protein</fullName>
    </submittedName>
</protein>
<organism evidence="1 2">
    <name type="scientific">Microlunatus flavus</name>
    <dbReference type="NCBI Taxonomy" id="1036181"/>
    <lineage>
        <taxon>Bacteria</taxon>
        <taxon>Bacillati</taxon>
        <taxon>Actinomycetota</taxon>
        <taxon>Actinomycetes</taxon>
        <taxon>Propionibacteriales</taxon>
        <taxon>Propionibacteriaceae</taxon>
        <taxon>Microlunatus</taxon>
    </lineage>
</organism>
<evidence type="ECO:0000313" key="1">
    <source>
        <dbReference type="EMBL" id="SER16786.1"/>
    </source>
</evidence>